<dbReference type="InterPro" id="IPR019554">
    <property type="entry name" value="Soluble_ligand-bd"/>
</dbReference>
<proteinExistence type="predicted"/>
<sequence>MLLLTICFNGYSQSEQQVKQELEKRGINTQEEILSELRKRGMSEDDARRQARLYGLDYDEYIRKYISKNEEPASLESIQKIGKDTLNYNSDRKDTIITTLKRSKTEISKDSLVYFGYNIFNNNPFANEQALVGNIDPGYLIGPGDELRVYLWGEAEFQFEGKVDINGNLFIPNVGQVFVAGTSYEGLNVRMKEFLSKFYSGLKKDPPKIFLDVSLTKLRPIRIVVMGESKNPGSHLINSFATTLNSLYVSGGIQTSGSLRDIKVFRNNRFISNVDLYDYLVKGALREDLRLMNNDVIFIPTRMNAIRLKGEVNKPAIYELKDNEGLLDIIGFAGGLKPTAFTKTVTVKRIRATNNRSNGSSFDREIVSVNYDSLLRNGINFKLQDGDEVTFGEVLDKYDNLVTIAGSVFRPGDYQLNNDLKIRELINSAGGIRPNTYLDKIDVFRKDRNGELKFLSFSLSEIMADVNSSQNIVLQADDSLKVYNNEELKSLETVSIEGFLSEPKTILWRKDLSLYDLIFMSANVEDLEYRNRILTSRADLLRYQQGKLEYQVIPFNLDEVLDKKFNAVLKPKDRVILYSKDITETLDKYVFVKGAVKNEGKYLLTDSMTVEDLIIQSGGFLKKSYRESVTVSRENFDFTGNKIAFNTDVDLDLNYLLGASKKSSSNYILQDNDQISVSYIPGSSDQRAVQLTGEIKFPGTYYLESKSEKLSEVTERAGGLSPNVYLAGARLYRNGVQLAFDFQKALGEQNEKFDIILQNADSIYFPESIYTVKVEGEVANPSLQKYLENKTVRSYVKNAGGKTKQGDKVYLTNPNGFTRKIGFLSNPKVLDGSVITVSAKPPKEPRDNGKFLENFGTIAAIVSSTLTTIVLVQSIK</sequence>
<feature type="domain" description="Soluble ligand binding" evidence="3">
    <location>
        <begin position="589"/>
        <end position="633"/>
    </location>
</feature>
<dbReference type="Gene3D" id="3.10.560.10">
    <property type="entry name" value="Outer membrane lipoprotein wza domain like"/>
    <property type="match status" value="6"/>
</dbReference>
<dbReference type="EMBL" id="JSVA01000001">
    <property type="protein sequence ID" value="KOF04538.1"/>
    <property type="molecule type" value="Genomic_DNA"/>
</dbReference>
<accession>A0A0L8AQ26</accession>
<evidence type="ECO:0000313" key="4">
    <source>
        <dbReference type="EMBL" id="KOF04538.1"/>
    </source>
</evidence>
<organism evidence="4 5">
    <name type="scientific">Roseivirga seohaensis subsp. aquiponti</name>
    <dbReference type="NCBI Taxonomy" id="1566026"/>
    <lineage>
        <taxon>Bacteria</taxon>
        <taxon>Pseudomonadati</taxon>
        <taxon>Bacteroidota</taxon>
        <taxon>Cytophagia</taxon>
        <taxon>Cytophagales</taxon>
        <taxon>Roseivirgaceae</taxon>
        <taxon>Roseivirga</taxon>
    </lineage>
</organism>
<name>A0A0L8AQ26_9BACT</name>
<dbReference type="AlphaFoldDB" id="A0A0L8AQ26"/>
<dbReference type="InterPro" id="IPR003715">
    <property type="entry name" value="Poly_export_N"/>
</dbReference>
<feature type="domain" description="Polysaccharide export protein N-terminal" evidence="2">
    <location>
        <begin position="136"/>
        <end position="198"/>
    </location>
</feature>
<evidence type="ECO:0000259" key="2">
    <source>
        <dbReference type="Pfam" id="PF02563"/>
    </source>
</evidence>
<comment type="caution">
    <text evidence="4">The sequence shown here is derived from an EMBL/GenBank/DDBJ whole genome shotgun (WGS) entry which is preliminary data.</text>
</comment>
<feature type="domain" description="Soluble ligand binding" evidence="3">
    <location>
        <begin position="689"/>
        <end position="735"/>
    </location>
</feature>
<evidence type="ECO:0000256" key="1">
    <source>
        <dbReference type="ARBA" id="ARBA00022729"/>
    </source>
</evidence>
<protein>
    <recommendedName>
        <fullName evidence="6">Sugar transporter</fullName>
    </recommendedName>
</protein>
<dbReference type="PATRIC" id="fig|1566026.4.peg.57"/>
<dbReference type="GO" id="GO:0015159">
    <property type="term" value="F:polysaccharide transmembrane transporter activity"/>
    <property type="evidence" value="ECO:0007669"/>
    <property type="project" value="InterPro"/>
</dbReference>
<evidence type="ECO:0008006" key="6">
    <source>
        <dbReference type="Google" id="ProtNLM"/>
    </source>
</evidence>
<feature type="domain" description="Soluble ligand binding" evidence="3">
    <location>
        <begin position="772"/>
        <end position="813"/>
    </location>
</feature>
<dbReference type="Pfam" id="PF10531">
    <property type="entry name" value="SLBB"/>
    <property type="match status" value="5"/>
</dbReference>
<dbReference type="PANTHER" id="PTHR33619">
    <property type="entry name" value="POLYSACCHARIDE EXPORT PROTEIN GFCE-RELATED"/>
    <property type="match status" value="1"/>
</dbReference>
<evidence type="ECO:0000313" key="5">
    <source>
        <dbReference type="Proteomes" id="UP000036908"/>
    </source>
</evidence>
<dbReference type="Proteomes" id="UP000036908">
    <property type="component" value="Unassembled WGS sequence"/>
</dbReference>
<feature type="domain" description="Soluble ligand binding" evidence="3">
    <location>
        <begin position="307"/>
        <end position="355"/>
    </location>
</feature>
<feature type="domain" description="Soluble ligand binding" evidence="3">
    <location>
        <begin position="402"/>
        <end position="451"/>
    </location>
</feature>
<keyword evidence="1" id="KW-0732">Signal</keyword>
<reference evidence="5" key="1">
    <citation type="submission" date="2014-11" db="EMBL/GenBank/DDBJ databases">
        <title>Genome sequencing of Roseivirga sp. D-25.</title>
        <authorList>
            <person name="Selvaratnam C."/>
            <person name="Thevarajoo S."/>
            <person name="Goh K.M."/>
            <person name="Eee R."/>
            <person name="Chan K.-G."/>
            <person name="Chong C.S."/>
        </authorList>
    </citation>
    <scope>NUCLEOTIDE SEQUENCE [LARGE SCALE GENOMIC DNA]</scope>
    <source>
        <strain evidence="5">D-25</strain>
    </source>
</reference>
<dbReference type="PANTHER" id="PTHR33619:SF3">
    <property type="entry name" value="POLYSACCHARIDE EXPORT PROTEIN GFCE-RELATED"/>
    <property type="match status" value="1"/>
</dbReference>
<gene>
    <name evidence="4" type="ORF">OB69_00275</name>
</gene>
<dbReference type="InterPro" id="IPR049712">
    <property type="entry name" value="Poly_export"/>
</dbReference>
<evidence type="ECO:0000259" key="3">
    <source>
        <dbReference type="Pfam" id="PF10531"/>
    </source>
</evidence>
<dbReference type="Pfam" id="PF02563">
    <property type="entry name" value="Poly_export"/>
    <property type="match status" value="1"/>
</dbReference>
<keyword evidence="5" id="KW-1185">Reference proteome</keyword>